<comment type="caution">
    <text evidence="2">The sequence shown here is derived from an EMBL/GenBank/DDBJ whole genome shotgun (WGS) entry which is preliminary data.</text>
</comment>
<keyword evidence="3" id="KW-1185">Reference proteome</keyword>
<dbReference type="Proteomes" id="UP000648075">
    <property type="component" value="Unassembled WGS sequence"/>
</dbReference>
<dbReference type="Gene3D" id="3.10.180.10">
    <property type="entry name" value="2,3-Dihydroxybiphenyl 1,2-Dioxygenase, domain 1"/>
    <property type="match status" value="1"/>
</dbReference>
<dbReference type="InterPro" id="IPR029068">
    <property type="entry name" value="Glyas_Bleomycin-R_OHBP_Dase"/>
</dbReference>
<accession>A0A918PNW2</accession>
<sequence length="171" mass="19396">MAYPVAQIAYYSPNLEADVLRHHRLYGSGPFFHAETGLITDFVHRGQPSTIDQSVIFGQWGDIMVEFFFQNNDAPSYCHDSFPYGSGKGGLQHIAFIVDDIEAEVEKYRREGAEVASRIQMGFEVVMVDTRHLHGHMVELYSGPRIQSLYDMARDAAKDWDGRDLIRPVAL</sequence>
<feature type="domain" description="VOC" evidence="1">
    <location>
        <begin position="4"/>
        <end position="143"/>
    </location>
</feature>
<dbReference type="PROSITE" id="PS51819">
    <property type="entry name" value="VOC"/>
    <property type="match status" value="1"/>
</dbReference>
<dbReference type="EMBL" id="BMZA01000031">
    <property type="protein sequence ID" value="GGZ16940.1"/>
    <property type="molecule type" value="Genomic_DNA"/>
</dbReference>
<reference evidence="2" key="1">
    <citation type="journal article" date="2014" name="Int. J. Syst. Evol. Microbiol.">
        <title>Complete genome sequence of Corynebacterium casei LMG S-19264T (=DSM 44701T), isolated from a smear-ripened cheese.</title>
        <authorList>
            <consortium name="US DOE Joint Genome Institute (JGI-PGF)"/>
            <person name="Walter F."/>
            <person name="Albersmeier A."/>
            <person name="Kalinowski J."/>
            <person name="Ruckert C."/>
        </authorList>
    </citation>
    <scope>NUCLEOTIDE SEQUENCE</scope>
    <source>
        <strain evidence="2">KCTC 32255</strain>
    </source>
</reference>
<dbReference type="AlphaFoldDB" id="A0A918PNW2"/>
<evidence type="ECO:0000259" key="1">
    <source>
        <dbReference type="PROSITE" id="PS51819"/>
    </source>
</evidence>
<organism evidence="2 3">
    <name type="scientific">Novosphingobium colocasiae</name>
    <dbReference type="NCBI Taxonomy" id="1256513"/>
    <lineage>
        <taxon>Bacteria</taxon>
        <taxon>Pseudomonadati</taxon>
        <taxon>Pseudomonadota</taxon>
        <taxon>Alphaproteobacteria</taxon>
        <taxon>Sphingomonadales</taxon>
        <taxon>Sphingomonadaceae</taxon>
        <taxon>Novosphingobium</taxon>
    </lineage>
</organism>
<dbReference type="RefSeq" id="WP_189622525.1">
    <property type="nucleotide sequence ID" value="NZ_BMZA01000031.1"/>
</dbReference>
<dbReference type="Pfam" id="PF13669">
    <property type="entry name" value="Glyoxalase_4"/>
    <property type="match status" value="1"/>
</dbReference>
<proteinExistence type="predicted"/>
<reference evidence="2" key="2">
    <citation type="submission" date="2020-09" db="EMBL/GenBank/DDBJ databases">
        <authorList>
            <person name="Sun Q."/>
            <person name="Kim S."/>
        </authorList>
    </citation>
    <scope>NUCLEOTIDE SEQUENCE</scope>
    <source>
        <strain evidence="2">KCTC 32255</strain>
    </source>
</reference>
<gene>
    <name evidence="2" type="ORF">GCM10011614_34440</name>
</gene>
<dbReference type="InterPro" id="IPR037523">
    <property type="entry name" value="VOC_core"/>
</dbReference>
<protein>
    <recommendedName>
        <fullName evidence="1">VOC domain-containing protein</fullName>
    </recommendedName>
</protein>
<evidence type="ECO:0000313" key="2">
    <source>
        <dbReference type="EMBL" id="GGZ16940.1"/>
    </source>
</evidence>
<dbReference type="SUPFAM" id="SSF54593">
    <property type="entry name" value="Glyoxalase/Bleomycin resistance protein/Dihydroxybiphenyl dioxygenase"/>
    <property type="match status" value="1"/>
</dbReference>
<evidence type="ECO:0000313" key="3">
    <source>
        <dbReference type="Proteomes" id="UP000648075"/>
    </source>
</evidence>
<name>A0A918PNW2_9SPHN</name>